<dbReference type="OMA" id="VERQDHE"/>
<dbReference type="OrthoDB" id="2206543at2759"/>
<dbReference type="AlphaFoldDB" id="S2IX65"/>
<dbReference type="STRING" id="1220926.S2IX65"/>
<dbReference type="EMBL" id="KE124144">
    <property type="protein sequence ID" value="EPB81869.1"/>
    <property type="molecule type" value="Genomic_DNA"/>
</dbReference>
<organism evidence="2 3">
    <name type="scientific">Mucor circinelloides f. circinelloides (strain 1006PhL)</name>
    <name type="common">Mucormycosis agent</name>
    <name type="synonym">Calyptromyces circinelloides</name>
    <dbReference type="NCBI Taxonomy" id="1220926"/>
    <lineage>
        <taxon>Eukaryota</taxon>
        <taxon>Fungi</taxon>
        <taxon>Fungi incertae sedis</taxon>
        <taxon>Mucoromycota</taxon>
        <taxon>Mucoromycotina</taxon>
        <taxon>Mucoromycetes</taxon>
        <taxon>Mucorales</taxon>
        <taxon>Mucorineae</taxon>
        <taxon>Mucoraceae</taxon>
        <taxon>Mucor</taxon>
    </lineage>
</organism>
<feature type="compositionally biased region" description="Low complexity" evidence="1">
    <location>
        <begin position="32"/>
        <end position="55"/>
    </location>
</feature>
<evidence type="ECO:0000313" key="3">
    <source>
        <dbReference type="Proteomes" id="UP000014254"/>
    </source>
</evidence>
<gene>
    <name evidence="2" type="ORF">HMPREF1544_11418</name>
</gene>
<feature type="region of interest" description="Disordered" evidence="1">
    <location>
        <begin position="23"/>
        <end position="81"/>
    </location>
</feature>
<feature type="compositionally biased region" description="Low complexity" evidence="1">
    <location>
        <begin position="236"/>
        <end position="247"/>
    </location>
</feature>
<dbReference type="VEuPathDB" id="FungiDB:HMPREF1544_11418"/>
<keyword evidence="3" id="KW-1185">Reference proteome</keyword>
<proteinExistence type="predicted"/>
<dbReference type="InParanoid" id="S2IX65"/>
<feature type="region of interest" description="Disordered" evidence="1">
    <location>
        <begin position="94"/>
        <end position="123"/>
    </location>
</feature>
<name>S2IX65_MUCC1</name>
<dbReference type="eggNOG" id="ENOG502TABX">
    <property type="taxonomic scope" value="Eukaryota"/>
</dbReference>
<dbReference type="Proteomes" id="UP000014254">
    <property type="component" value="Unassembled WGS sequence"/>
</dbReference>
<evidence type="ECO:0000313" key="2">
    <source>
        <dbReference type="EMBL" id="EPB81869.1"/>
    </source>
</evidence>
<feature type="compositionally biased region" description="Low complexity" evidence="1">
    <location>
        <begin position="94"/>
        <end position="117"/>
    </location>
</feature>
<sequence>MKKLLASPFFRLFVFLGPRSQKTTSASSKIITNPQNNTTTTTTTGPVLKPVPTVTSSSRLTPSTKAALSNRPSKLPVAASKKRRFSHIKATVVPARSSPRLRTPRTEPTAPTTIETTDPMNPQAIAETNNSTVMIMSQPDSSTIISIDEQVAPPLDGVRLPPTDDIHAFAQMPSWIQDIYLRLSKSENAIATHTAQLDQIQDLLRRNQELQSALDIANRRIAELEVQSQKADPTHSAPTSSNLPSSSQRADGPSASKWAALAATPPPANSTKTSRPQAPTSKTTSQPKTSPKTKPKRPLTLEQLDRFYSAPSATHGYQFLYFTSRGRERISKIRAGFNVLGLQQGRILDIHYPENNTISFLVHNDYADTVIAAMSKLPSSTLITEFDPCASSLLRDPKYHQSTDSSFLTSEATRIFQERLIRIVQRLHVPHVQLAVARDFCFTHQWITTDQYRELYQCVYPEKAHKSDPPLAKDDVNMDDTDSQNPTIPPAASLNSTSPADGVSAPLV</sequence>
<feature type="compositionally biased region" description="Basic and acidic residues" evidence="1">
    <location>
        <begin position="464"/>
        <end position="476"/>
    </location>
</feature>
<evidence type="ECO:0000256" key="1">
    <source>
        <dbReference type="SAM" id="MobiDB-lite"/>
    </source>
</evidence>
<accession>S2IX65</accession>
<feature type="compositionally biased region" description="Low complexity" evidence="1">
    <location>
        <begin position="279"/>
        <end position="290"/>
    </location>
</feature>
<feature type="compositionally biased region" description="Polar residues" evidence="1">
    <location>
        <begin position="269"/>
        <end position="278"/>
    </location>
</feature>
<reference evidence="3" key="1">
    <citation type="submission" date="2013-05" db="EMBL/GenBank/DDBJ databases">
        <title>The Genome sequence of Mucor circinelloides f. circinelloides 1006PhL.</title>
        <authorList>
            <consortium name="The Broad Institute Genomics Platform"/>
            <person name="Cuomo C."/>
            <person name="Earl A."/>
            <person name="Findley K."/>
            <person name="Lee S.C."/>
            <person name="Walker B."/>
            <person name="Young S."/>
            <person name="Zeng Q."/>
            <person name="Gargeya S."/>
            <person name="Fitzgerald M."/>
            <person name="Haas B."/>
            <person name="Abouelleil A."/>
            <person name="Allen A.W."/>
            <person name="Alvarado L."/>
            <person name="Arachchi H.M."/>
            <person name="Berlin A.M."/>
            <person name="Chapman S.B."/>
            <person name="Gainer-Dewar J."/>
            <person name="Goldberg J."/>
            <person name="Griggs A."/>
            <person name="Gujja S."/>
            <person name="Hansen M."/>
            <person name="Howarth C."/>
            <person name="Imamovic A."/>
            <person name="Ireland A."/>
            <person name="Larimer J."/>
            <person name="McCowan C."/>
            <person name="Murphy C."/>
            <person name="Pearson M."/>
            <person name="Poon T.W."/>
            <person name="Priest M."/>
            <person name="Roberts A."/>
            <person name="Saif S."/>
            <person name="Shea T."/>
            <person name="Sisk P."/>
            <person name="Sykes S."/>
            <person name="Wortman J."/>
            <person name="Nusbaum C."/>
            <person name="Birren B."/>
        </authorList>
    </citation>
    <scope>NUCLEOTIDE SEQUENCE [LARGE SCALE GENOMIC DNA]</scope>
    <source>
        <strain evidence="3">1006PhL</strain>
    </source>
</reference>
<protein>
    <submittedName>
        <fullName evidence="2">Uncharacterized protein</fullName>
    </submittedName>
</protein>
<feature type="region of interest" description="Disordered" evidence="1">
    <location>
        <begin position="464"/>
        <end position="508"/>
    </location>
</feature>
<feature type="region of interest" description="Disordered" evidence="1">
    <location>
        <begin position="226"/>
        <end position="300"/>
    </location>
</feature>
<feature type="compositionally biased region" description="Polar residues" evidence="1">
    <location>
        <begin position="56"/>
        <end position="72"/>
    </location>
</feature>